<reference evidence="2" key="1">
    <citation type="submission" date="2018-03" db="EMBL/GenBank/DDBJ databases">
        <authorList>
            <person name="Blom J."/>
        </authorList>
    </citation>
    <scope>NUCLEOTIDE SEQUENCE [LARGE SCALE GENOMIC DNA]</scope>
    <source>
        <strain evidence="2">KPC-SM-21</strain>
    </source>
</reference>
<protein>
    <submittedName>
        <fullName evidence="1">Uncharacterized protein</fullName>
    </submittedName>
</protein>
<keyword evidence="2" id="KW-1185">Reference proteome</keyword>
<evidence type="ECO:0000313" key="2">
    <source>
        <dbReference type="Proteomes" id="UP000245974"/>
    </source>
</evidence>
<evidence type="ECO:0000313" key="1">
    <source>
        <dbReference type="EMBL" id="SPL69464.1"/>
    </source>
</evidence>
<gene>
    <name evidence="1" type="ORF">KPC_0642</name>
</gene>
<dbReference type="AlphaFoldDB" id="A0A2U3MVQ3"/>
<dbReference type="Proteomes" id="UP000245974">
    <property type="component" value="Unassembled WGS sequence"/>
</dbReference>
<dbReference type="EMBL" id="OOGT01000018">
    <property type="protein sequence ID" value="SPL69464.1"/>
    <property type="molecule type" value="Genomic_DNA"/>
</dbReference>
<proteinExistence type="predicted"/>
<organism evidence="1 2">
    <name type="scientific">Acinetobacter stercoris</name>
    <dbReference type="NCBI Taxonomy" id="2126983"/>
    <lineage>
        <taxon>Bacteria</taxon>
        <taxon>Pseudomonadati</taxon>
        <taxon>Pseudomonadota</taxon>
        <taxon>Gammaproteobacteria</taxon>
        <taxon>Moraxellales</taxon>
        <taxon>Moraxellaceae</taxon>
        <taxon>Acinetobacter</taxon>
    </lineage>
</organism>
<sequence length="77" mass="8764">MLDRLPRFGDIAMDATGSGKTLTEDTAEKYCEHMVHQIKLRSAWYGLWTPKLVTVFENDMIDLPMDADLKNDCSAIE</sequence>
<dbReference type="InParanoid" id="A0A2U3MVQ3"/>
<accession>A0A2U3MVQ3</accession>
<name>A0A2U3MVQ3_9GAMM</name>